<feature type="domain" description="EAL" evidence="2">
    <location>
        <begin position="404"/>
        <end position="642"/>
    </location>
</feature>
<dbReference type="InterPro" id="IPR001633">
    <property type="entry name" value="EAL_dom"/>
</dbReference>
<dbReference type="CDD" id="cd06225">
    <property type="entry name" value="HAMP"/>
    <property type="match status" value="1"/>
</dbReference>
<dbReference type="Proteomes" id="UP001500547">
    <property type="component" value="Unassembled WGS sequence"/>
</dbReference>
<dbReference type="SMART" id="SM00052">
    <property type="entry name" value="EAL"/>
    <property type="match status" value="1"/>
</dbReference>
<dbReference type="Gene3D" id="3.30.110.200">
    <property type="match status" value="1"/>
</dbReference>
<feature type="transmembrane region" description="Helical" evidence="1">
    <location>
        <begin position="142"/>
        <end position="165"/>
    </location>
</feature>
<dbReference type="PROSITE" id="PS50885">
    <property type="entry name" value="HAMP"/>
    <property type="match status" value="1"/>
</dbReference>
<dbReference type="PROSITE" id="PS50887">
    <property type="entry name" value="GGDEF"/>
    <property type="match status" value="1"/>
</dbReference>
<organism evidence="5 6">
    <name type="scientific">Viridibacterium curvum</name>
    <dbReference type="NCBI Taxonomy" id="1101404"/>
    <lineage>
        <taxon>Bacteria</taxon>
        <taxon>Pseudomonadati</taxon>
        <taxon>Pseudomonadota</taxon>
        <taxon>Betaproteobacteria</taxon>
        <taxon>Rhodocyclales</taxon>
        <taxon>Rhodocyclaceae</taxon>
        <taxon>Viridibacterium</taxon>
    </lineage>
</organism>
<accession>A0ABP9QUV3</accession>
<dbReference type="PANTHER" id="PTHR33121">
    <property type="entry name" value="CYCLIC DI-GMP PHOSPHODIESTERASE PDEF"/>
    <property type="match status" value="1"/>
</dbReference>
<dbReference type="CDD" id="cd01948">
    <property type="entry name" value="EAL"/>
    <property type="match status" value="1"/>
</dbReference>
<dbReference type="SMART" id="SM00304">
    <property type="entry name" value="HAMP"/>
    <property type="match status" value="1"/>
</dbReference>
<dbReference type="NCBIfam" id="TIGR00254">
    <property type="entry name" value="GGDEF"/>
    <property type="match status" value="1"/>
</dbReference>
<dbReference type="SUPFAM" id="SSF55073">
    <property type="entry name" value="Nucleotide cyclase"/>
    <property type="match status" value="1"/>
</dbReference>
<dbReference type="RefSeq" id="WP_345533644.1">
    <property type="nucleotide sequence ID" value="NZ_BAABLD010000010.1"/>
</dbReference>
<name>A0ABP9QUV3_9RHOO</name>
<keyword evidence="1" id="KW-0472">Membrane</keyword>
<dbReference type="InterPro" id="IPR035919">
    <property type="entry name" value="EAL_sf"/>
</dbReference>
<proteinExistence type="predicted"/>
<dbReference type="CDD" id="cd01949">
    <property type="entry name" value="GGDEF"/>
    <property type="match status" value="1"/>
</dbReference>
<dbReference type="Gene3D" id="3.30.70.270">
    <property type="match status" value="1"/>
</dbReference>
<dbReference type="Pfam" id="PF00990">
    <property type="entry name" value="GGDEF"/>
    <property type="match status" value="1"/>
</dbReference>
<dbReference type="Pfam" id="PF00563">
    <property type="entry name" value="EAL"/>
    <property type="match status" value="1"/>
</dbReference>
<comment type="caution">
    <text evidence="5">The sequence shown here is derived from an EMBL/GenBank/DDBJ whole genome shotgun (WGS) entry which is preliminary data.</text>
</comment>
<protein>
    <submittedName>
        <fullName evidence="5">EAL domain-containing protein</fullName>
    </submittedName>
</protein>
<evidence type="ECO:0000313" key="5">
    <source>
        <dbReference type="EMBL" id="GAA5167985.1"/>
    </source>
</evidence>
<keyword evidence="1" id="KW-1133">Transmembrane helix</keyword>
<dbReference type="InterPro" id="IPR000160">
    <property type="entry name" value="GGDEF_dom"/>
</dbReference>
<dbReference type="Gene3D" id="3.20.20.450">
    <property type="entry name" value="EAL domain"/>
    <property type="match status" value="1"/>
</dbReference>
<dbReference type="InterPro" id="IPR042461">
    <property type="entry name" value="LapD_MoxY_peri_C"/>
</dbReference>
<dbReference type="Pfam" id="PF00672">
    <property type="entry name" value="HAMP"/>
    <property type="match status" value="1"/>
</dbReference>
<evidence type="ECO:0000256" key="1">
    <source>
        <dbReference type="SAM" id="Phobius"/>
    </source>
</evidence>
<evidence type="ECO:0000313" key="6">
    <source>
        <dbReference type="Proteomes" id="UP001500547"/>
    </source>
</evidence>
<dbReference type="InterPro" id="IPR043128">
    <property type="entry name" value="Rev_trsase/Diguanyl_cyclase"/>
</dbReference>
<sequence>MTLLTRLWLCALAAMLLALAGSFVVSMRMARDYQAQQLFAQASDSAASLALSMSQQSKDAAMLELQVQALFDSGHFESIVFKGVDGKVLVERHNTVELTDAPGWFMALWPLHAEAGRAQVSDGWKQAGSVELRASTRYAYGALWQGSIKLAVTLLVIGLSLGLVINRLMRWLRTPLEELVTQAQAIGERRFVAVPESQVPELRVVSRAMNAMVVRLQAMFAEQAQRIESLRTEARQDSLSGLPNRDHFMGNLREQLDADKASSDGVLLLVRLNDLAEFNHRLGRERGDALVKACARIVQSADLPECEVIRGRLGGAEFALLLPDTVMVRAAELAHVISTQLEALVGDGVAELHPVATIGWTAYEPGESVATVMTRIDAALLQAGTASPPLAGLAIEHSAGVMSGEDWRATVERALANRSFELVAYPVVRTDGALLHAEVMMRLVADDGTRVVAGQFVPAVQRQGRLAELDLLALDLALARLATQTGDVAVNISPSSLQSEGFIAACDVHLARIGAEASRVWLEVSERILVDEAGLKALAQLSEVTHRRSCKLGIEHFGRYFAALPRLHEVRIDYVKLDGAFVSGVDGHEGNRRFVSAVTGIARSLDIAVIAERVETETEWQALAALEISGLTGPAVTRRVAG</sequence>
<keyword evidence="6" id="KW-1185">Reference proteome</keyword>
<dbReference type="InterPro" id="IPR032244">
    <property type="entry name" value="LapD_MoxY_N"/>
</dbReference>
<dbReference type="InterPro" id="IPR003660">
    <property type="entry name" value="HAMP_dom"/>
</dbReference>
<dbReference type="Gene3D" id="6.20.270.20">
    <property type="entry name" value="LapD/MoxY periplasmic domain"/>
    <property type="match status" value="1"/>
</dbReference>
<dbReference type="PANTHER" id="PTHR33121:SF23">
    <property type="entry name" value="CYCLIC DI-GMP PHOSPHODIESTERASE PDEB"/>
    <property type="match status" value="1"/>
</dbReference>
<feature type="domain" description="HAMP" evidence="3">
    <location>
        <begin position="170"/>
        <end position="221"/>
    </location>
</feature>
<evidence type="ECO:0000259" key="2">
    <source>
        <dbReference type="PROSITE" id="PS50883"/>
    </source>
</evidence>
<dbReference type="Pfam" id="PF16448">
    <property type="entry name" value="LapD_MoxY_N"/>
    <property type="match status" value="1"/>
</dbReference>
<feature type="domain" description="GGDEF" evidence="4">
    <location>
        <begin position="263"/>
        <end position="398"/>
    </location>
</feature>
<evidence type="ECO:0000259" key="3">
    <source>
        <dbReference type="PROSITE" id="PS50885"/>
    </source>
</evidence>
<dbReference type="SUPFAM" id="SSF141868">
    <property type="entry name" value="EAL domain-like"/>
    <property type="match status" value="1"/>
</dbReference>
<dbReference type="InterPro" id="IPR050706">
    <property type="entry name" value="Cyclic-di-GMP_PDE-like"/>
</dbReference>
<gene>
    <name evidence="5" type="ORF">GCM10025770_27280</name>
</gene>
<keyword evidence="1" id="KW-0812">Transmembrane</keyword>
<reference evidence="6" key="1">
    <citation type="journal article" date="2019" name="Int. J. Syst. Evol. Microbiol.">
        <title>The Global Catalogue of Microorganisms (GCM) 10K type strain sequencing project: providing services to taxonomists for standard genome sequencing and annotation.</title>
        <authorList>
            <consortium name="The Broad Institute Genomics Platform"/>
            <consortium name="The Broad Institute Genome Sequencing Center for Infectious Disease"/>
            <person name="Wu L."/>
            <person name="Ma J."/>
        </authorList>
    </citation>
    <scope>NUCLEOTIDE SEQUENCE [LARGE SCALE GENOMIC DNA]</scope>
    <source>
        <strain evidence="6">JCM 18715</strain>
    </source>
</reference>
<dbReference type="EMBL" id="BAABLD010000010">
    <property type="protein sequence ID" value="GAA5167985.1"/>
    <property type="molecule type" value="Genomic_DNA"/>
</dbReference>
<dbReference type="SMART" id="SM00267">
    <property type="entry name" value="GGDEF"/>
    <property type="match status" value="1"/>
</dbReference>
<dbReference type="InterPro" id="IPR029787">
    <property type="entry name" value="Nucleotide_cyclase"/>
</dbReference>
<dbReference type="PROSITE" id="PS50883">
    <property type="entry name" value="EAL"/>
    <property type="match status" value="1"/>
</dbReference>
<evidence type="ECO:0000259" key="4">
    <source>
        <dbReference type="PROSITE" id="PS50887"/>
    </source>
</evidence>